<sequence>MQHKLRSMAAIVGGASLSFVGVATMYGQADFYSRFLMPAVHAVLDPERAHLLGVQVARLQLLRPQREPDPDVLHTELLGLQLSNPIGLAAGFDKHAEGVPGAHDWGFGFVEVGSVTPLPQPGNPRPRVFRLTEDLAVVNRYGFNSVGHDQVWSSLHSSRAAWRGPVGINLGRNKESSDAAADYVAGVHRFADLADYLVVNVSSPNTPGLRTLQGRHHLENLLLKVLEARDSLPRRLPVLVKIAPDLSDEEKADIAAVVINTKVDGLVVCNTTVSRPSSLRSEHRVQPGGLSGRPLGDLSTQTIADLYRLTKGSIPIVGVGGVFSGEDAYAKIRAGASAVQLYSALIYNGPPVVRTVKAQLAELLRKDGYVRIQDAVGADHKK</sequence>
<comment type="caution">
    <text evidence="1">The sequence shown here is derived from an EMBL/GenBank/DDBJ whole genome shotgun (WGS) entry which is preliminary data.</text>
</comment>
<dbReference type="Proteomes" id="UP000821865">
    <property type="component" value="Chromosome 6"/>
</dbReference>
<proteinExistence type="predicted"/>
<reference evidence="1" key="1">
    <citation type="submission" date="2020-05" db="EMBL/GenBank/DDBJ databases">
        <title>Large-scale comparative analyses of tick genomes elucidate their genetic diversity and vector capacities.</title>
        <authorList>
            <person name="Jia N."/>
            <person name="Wang J."/>
            <person name="Shi W."/>
            <person name="Du L."/>
            <person name="Sun Y."/>
            <person name="Zhan W."/>
            <person name="Jiang J."/>
            <person name="Wang Q."/>
            <person name="Zhang B."/>
            <person name="Ji P."/>
            <person name="Sakyi L.B."/>
            <person name="Cui X."/>
            <person name="Yuan T."/>
            <person name="Jiang B."/>
            <person name="Yang W."/>
            <person name="Lam T.T.-Y."/>
            <person name="Chang Q."/>
            <person name="Ding S."/>
            <person name="Wang X."/>
            <person name="Zhu J."/>
            <person name="Ruan X."/>
            <person name="Zhao L."/>
            <person name="Wei J."/>
            <person name="Que T."/>
            <person name="Du C."/>
            <person name="Cheng J."/>
            <person name="Dai P."/>
            <person name="Han X."/>
            <person name="Huang E."/>
            <person name="Gao Y."/>
            <person name="Liu J."/>
            <person name="Shao H."/>
            <person name="Ye R."/>
            <person name="Li L."/>
            <person name="Wei W."/>
            <person name="Wang X."/>
            <person name="Wang C."/>
            <person name="Yang T."/>
            <person name="Huo Q."/>
            <person name="Li W."/>
            <person name="Guo W."/>
            <person name="Chen H."/>
            <person name="Zhou L."/>
            <person name="Ni X."/>
            <person name="Tian J."/>
            <person name="Zhou Y."/>
            <person name="Sheng Y."/>
            <person name="Liu T."/>
            <person name="Pan Y."/>
            <person name="Xia L."/>
            <person name="Li J."/>
            <person name="Zhao F."/>
            <person name="Cao W."/>
        </authorList>
    </citation>
    <scope>NUCLEOTIDE SEQUENCE</scope>
    <source>
        <strain evidence="1">Dsil-2018</strain>
    </source>
</reference>
<gene>
    <name evidence="1" type="ORF">HPB49_004740</name>
</gene>
<evidence type="ECO:0000313" key="1">
    <source>
        <dbReference type="EMBL" id="KAH7945003.1"/>
    </source>
</evidence>
<protein>
    <submittedName>
        <fullName evidence="1">Uncharacterized protein</fullName>
    </submittedName>
</protein>
<accession>A0ACB8CJA1</accession>
<evidence type="ECO:0000313" key="2">
    <source>
        <dbReference type="Proteomes" id="UP000821865"/>
    </source>
</evidence>
<organism evidence="1 2">
    <name type="scientific">Dermacentor silvarum</name>
    <name type="common">Tick</name>
    <dbReference type="NCBI Taxonomy" id="543639"/>
    <lineage>
        <taxon>Eukaryota</taxon>
        <taxon>Metazoa</taxon>
        <taxon>Ecdysozoa</taxon>
        <taxon>Arthropoda</taxon>
        <taxon>Chelicerata</taxon>
        <taxon>Arachnida</taxon>
        <taxon>Acari</taxon>
        <taxon>Parasitiformes</taxon>
        <taxon>Ixodida</taxon>
        <taxon>Ixodoidea</taxon>
        <taxon>Ixodidae</taxon>
        <taxon>Rhipicephalinae</taxon>
        <taxon>Dermacentor</taxon>
    </lineage>
</organism>
<dbReference type="EMBL" id="CM023475">
    <property type="protein sequence ID" value="KAH7945003.1"/>
    <property type="molecule type" value="Genomic_DNA"/>
</dbReference>
<name>A0ACB8CJA1_DERSI</name>
<keyword evidence="2" id="KW-1185">Reference proteome</keyword>